<proteinExistence type="predicted"/>
<dbReference type="InterPro" id="IPR045751">
    <property type="entry name" value="DUF6179"/>
</dbReference>
<name>S0DFZ9_9ZZZZ</name>
<dbReference type="AlphaFoldDB" id="S0DFZ9"/>
<reference evidence="1" key="1">
    <citation type="submission" date="2012-10" db="EMBL/GenBank/DDBJ databases">
        <authorList>
            <person name="Sandrine L."/>
        </authorList>
    </citation>
    <scope>NUCLEOTIDE SEQUENCE</scope>
</reference>
<reference evidence="1" key="2">
    <citation type="journal article" date="2013" name="Biotechnol. Biofuels">
        <title>Mining for hemicellulases in the fungus-growing termite Pseudacanthotermes militaris using functional metagenomics.</title>
        <authorList>
            <person name="Bastien G."/>
            <person name="Arnal G."/>
            <person name="Bozonnet S."/>
            <person name="Laguerre S."/>
            <person name="Ferreira F."/>
            <person name="Faure R."/>
            <person name="Henrissat B."/>
            <person name="Lefevre F."/>
            <person name="Robe P."/>
            <person name="Bouchez O."/>
            <person name="Noirot C."/>
            <person name="Dumon C."/>
            <person name="O'Donohue M."/>
        </authorList>
    </citation>
    <scope>NUCLEOTIDE SEQUENCE</scope>
</reference>
<dbReference type="Pfam" id="PF19677">
    <property type="entry name" value="DUF6179"/>
    <property type="match status" value="1"/>
</dbReference>
<accession>S0DFZ9</accession>
<organism evidence="1">
    <name type="scientific">termite gut metagenome</name>
    <dbReference type="NCBI Taxonomy" id="433724"/>
    <lineage>
        <taxon>unclassified sequences</taxon>
        <taxon>metagenomes</taxon>
        <taxon>organismal metagenomes</taxon>
    </lineage>
</organism>
<gene>
    <name evidence="1" type="ORF">BN138_14</name>
</gene>
<sequence length="272" mass="31201">MDELYPLLKRQAKLYTMGDSDSLPAETAAELLRSICFSIETGLFLSGNPAGGQPLEALFEEGNRAVWQLTEEAKLFFDTVKNTVQDYGSVAYRDTLKALEAFFRAYDLRFFAHEVPCMIDYPLCLPVPEALAGVRYVGEYLRRLMIENRFCRCFKRESVVSLLLAHHSEYRELILNLFEPIFACALGLALLHRNAASLRLNAADCDRLYELFRPWDEARSNTFFRESLNRLLTELKLRDTELRSYLAKAAEQFAPMLKAASREGYYNLFVAV</sequence>
<protein>
    <submittedName>
        <fullName evidence="1">Uncharacterized protein</fullName>
    </submittedName>
</protein>
<evidence type="ECO:0000313" key="1">
    <source>
        <dbReference type="EMBL" id="CCO20826.1"/>
    </source>
</evidence>
<dbReference type="EMBL" id="HF548270">
    <property type="protein sequence ID" value="CCO20826.1"/>
    <property type="molecule type" value="Genomic_DNA"/>
</dbReference>